<evidence type="ECO:0000256" key="1">
    <source>
        <dbReference type="SAM" id="Phobius"/>
    </source>
</evidence>
<keyword evidence="2" id="KW-0934">Plastid</keyword>
<reference evidence="2" key="1">
    <citation type="submission" date="2018-07" db="EMBL/GenBank/DDBJ databases">
        <authorList>
            <person name="Quirk P.G."/>
            <person name="Krulwich T.A."/>
        </authorList>
    </citation>
    <scope>NUCLEOTIDE SEQUENCE</scope>
</reference>
<name>A0A386AXE4_9CHLO</name>
<keyword evidence="2" id="KW-0150">Chloroplast</keyword>
<geneLocation type="chloroplast" evidence="2"/>
<proteinExistence type="predicted"/>
<protein>
    <submittedName>
        <fullName evidence="2">Uncharacterized protein</fullName>
    </submittedName>
</protein>
<dbReference type="EMBL" id="MH591087">
    <property type="protein sequence ID" value="AYC64019.1"/>
    <property type="molecule type" value="Genomic_DNA"/>
</dbReference>
<evidence type="ECO:0000313" key="2">
    <source>
        <dbReference type="EMBL" id="AYC64019.1"/>
    </source>
</evidence>
<gene>
    <name evidence="2" type="primary">orf163</name>
</gene>
<accession>A0A386AXE4</accession>
<keyword evidence="1" id="KW-1133">Transmembrane helix</keyword>
<reference evidence="2" key="2">
    <citation type="journal article" date="2019" name="Mol. Phylogenet. Evol.">
        <title>Reassessment of the classification of bryopsidales (chlorophyta) based on chloroplast phylogenomic analyses.</title>
        <authorList>
            <person name="Cremen M.C."/>
            <person name="Leliaert F."/>
            <person name="West J."/>
            <person name="Lam D.W."/>
            <person name="Shimada S."/>
            <person name="Lopez-Bautista J.M."/>
            <person name="Verbruggen H."/>
        </authorList>
    </citation>
    <scope>NUCLEOTIDE SEQUENCE</scope>
</reference>
<keyword evidence="1" id="KW-0472">Membrane</keyword>
<organism evidence="2">
    <name type="scientific">Halimeda micronesica</name>
    <dbReference type="NCBI Taxonomy" id="170426"/>
    <lineage>
        <taxon>Eukaryota</taxon>
        <taxon>Viridiplantae</taxon>
        <taxon>Chlorophyta</taxon>
        <taxon>core chlorophytes</taxon>
        <taxon>Ulvophyceae</taxon>
        <taxon>TCBD clade</taxon>
        <taxon>Bryopsidales</taxon>
        <taxon>Halimedineae</taxon>
        <taxon>Halimedaceae</taxon>
        <taxon>Halimedeae</taxon>
        <taxon>Halimeda</taxon>
    </lineage>
</organism>
<sequence>MNPNLQAEDAVAIKVAMHLLKNNVVHPASKPLPKNETWWNFFIKVSTGIYLSRPCKILSIPFKVVYKKVEWLNVLQPSVQDEQLNFLKMAQKSLTSKMSTNIPIVKKNFNDYDLIFVISKKKLSLIVNVGFIIIGICISVVTINFLIKKYNGSKKATSRNKKI</sequence>
<dbReference type="AlphaFoldDB" id="A0A386AXE4"/>
<feature type="transmembrane region" description="Helical" evidence="1">
    <location>
        <begin position="125"/>
        <end position="147"/>
    </location>
</feature>
<keyword evidence="1" id="KW-0812">Transmembrane</keyword>